<dbReference type="PANTHER" id="PTHR24286:SF53">
    <property type="entry name" value="BETA-AMYRIN 28-OXIDASE-LIKE"/>
    <property type="match status" value="1"/>
</dbReference>
<dbReference type="EMBL" id="JBFOLJ010000005">
    <property type="protein sequence ID" value="KAL2538877.1"/>
    <property type="molecule type" value="Genomic_DNA"/>
</dbReference>
<dbReference type="Proteomes" id="UP001604277">
    <property type="component" value="Unassembled WGS sequence"/>
</dbReference>
<evidence type="ECO:0000256" key="3">
    <source>
        <dbReference type="ARBA" id="ARBA00023004"/>
    </source>
</evidence>
<dbReference type="PANTHER" id="PTHR24286">
    <property type="entry name" value="CYTOCHROME P450 26"/>
    <property type="match status" value="1"/>
</dbReference>
<dbReference type="Gene3D" id="1.10.630.10">
    <property type="entry name" value="Cytochrome P450"/>
    <property type="match status" value="1"/>
</dbReference>
<dbReference type="GO" id="GO:0046872">
    <property type="term" value="F:metal ion binding"/>
    <property type="evidence" value="ECO:0007669"/>
    <property type="project" value="UniProtKB-KW"/>
</dbReference>
<dbReference type="InterPro" id="IPR002397">
    <property type="entry name" value="Cyt_P450_B"/>
</dbReference>
<comment type="caution">
    <text evidence="4">The sequence shown here is derived from an EMBL/GenBank/DDBJ whole genome shotgun (WGS) entry which is preliminary data.</text>
</comment>
<keyword evidence="3" id="KW-0408">Iron</keyword>
<dbReference type="InterPro" id="IPR036396">
    <property type="entry name" value="Cyt_P450_sf"/>
</dbReference>
<dbReference type="AlphaFoldDB" id="A0ABD1VNF5"/>
<reference evidence="5" key="1">
    <citation type="submission" date="2024-07" db="EMBL/GenBank/DDBJ databases">
        <title>Two chromosome-level genome assemblies of Korean endemic species Abeliophyllum distichum and Forsythia ovata (Oleaceae).</title>
        <authorList>
            <person name="Jang H."/>
        </authorList>
    </citation>
    <scope>NUCLEOTIDE SEQUENCE [LARGE SCALE GENOMIC DNA]</scope>
</reference>
<keyword evidence="5" id="KW-1185">Reference proteome</keyword>
<evidence type="ECO:0000256" key="1">
    <source>
        <dbReference type="ARBA" id="ARBA00010617"/>
    </source>
</evidence>
<organism evidence="4 5">
    <name type="scientific">Forsythia ovata</name>
    <dbReference type="NCBI Taxonomy" id="205694"/>
    <lineage>
        <taxon>Eukaryota</taxon>
        <taxon>Viridiplantae</taxon>
        <taxon>Streptophyta</taxon>
        <taxon>Embryophyta</taxon>
        <taxon>Tracheophyta</taxon>
        <taxon>Spermatophyta</taxon>
        <taxon>Magnoliopsida</taxon>
        <taxon>eudicotyledons</taxon>
        <taxon>Gunneridae</taxon>
        <taxon>Pentapetalae</taxon>
        <taxon>asterids</taxon>
        <taxon>lamiids</taxon>
        <taxon>Lamiales</taxon>
        <taxon>Oleaceae</taxon>
        <taxon>Forsythieae</taxon>
        <taxon>Forsythia</taxon>
    </lineage>
</organism>
<evidence type="ECO:0000313" key="5">
    <source>
        <dbReference type="Proteomes" id="UP001604277"/>
    </source>
</evidence>
<keyword evidence="2" id="KW-0479">Metal-binding</keyword>
<dbReference type="PRINTS" id="PR00359">
    <property type="entry name" value="BP450"/>
</dbReference>
<name>A0ABD1VNF5_9LAMI</name>
<sequence>MEITRSKGPDELPTWEDIDKMKFSWNVARELLRLTPLAEGAFRETTTDFTYAGFTIPKGWKTFWTVHSTQKNQMCFRDPEKFDISRFEGCGPAPYTFVPFGGGP</sequence>
<accession>A0ABD1VNF5</accession>
<comment type="similarity">
    <text evidence="1">Belongs to the cytochrome P450 family.</text>
</comment>
<dbReference type="SUPFAM" id="SSF48264">
    <property type="entry name" value="Cytochrome P450"/>
    <property type="match status" value="1"/>
</dbReference>
<dbReference type="Pfam" id="PF00067">
    <property type="entry name" value="p450"/>
    <property type="match status" value="1"/>
</dbReference>
<proteinExistence type="inferred from homology"/>
<gene>
    <name evidence="4" type="ORF">Fot_20268</name>
</gene>
<dbReference type="InterPro" id="IPR001128">
    <property type="entry name" value="Cyt_P450"/>
</dbReference>
<evidence type="ECO:0000313" key="4">
    <source>
        <dbReference type="EMBL" id="KAL2538877.1"/>
    </source>
</evidence>
<protein>
    <submittedName>
        <fullName evidence="4">Cytochrome</fullName>
    </submittedName>
</protein>
<evidence type="ECO:0000256" key="2">
    <source>
        <dbReference type="ARBA" id="ARBA00022723"/>
    </source>
</evidence>